<evidence type="ECO:0000256" key="1">
    <source>
        <dbReference type="ARBA" id="ARBA00022454"/>
    </source>
</evidence>
<keyword evidence="2" id="KW-0238">DNA-binding</keyword>
<dbReference type="Proteomes" id="UP000694557">
    <property type="component" value="Unassembled WGS sequence"/>
</dbReference>
<sequence>MAPKKTVASEEGIASSESSNKDEKVLGKAKSESSKAPDVARKTHLHPPTMIMVKEALKELDSRKGVSSQAIRSYITEKYPSLDQVRLKYMMRKALNKGIESGVLARPPNSTASGAQGRFRLAVRGKLKEPKLKATENTDPNVAKASKAGAKKTKEKEAVSERRTTAKKEKTSEDAKPKKAPGGSKVAPTKKPKATRPAVEGGAEVAAEDQPKALKTTKAAKKGEGAAKKGEGAAKKGEGAAKKGEGAAKKGEGAAKKGEGAAKKGEGAAKKGEGAAKKGEGAAKKGEGAAKKGEGAAKKGEGAAKKGEGAAKKGEGAAKKGEGAPAARTTGKRDKKGAAE</sequence>
<protein>
    <submittedName>
        <fullName evidence="6">Linker histone H1M</fullName>
    </submittedName>
</protein>
<accession>A0A8C7FPV9</accession>
<dbReference type="Gene3D" id="1.10.10.10">
    <property type="entry name" value="Winged helix-like DNA-binding domain superfamily/Winged helix DNA-binding domain"/>
    <property type="match status" value="1"/>
</dbReference>
<keyword evidence="7" id="KW-1185">Reference proteome</keyword>
<dbReference type="InterPro" id="IPR036388">
    <property type="entry name" value="WH-like_DNA-bd_sf"/>
</dbReference>
<evidence type="ECO:0000313" key="7">
    <source>
        <dbReference type="Proteomes" id="UP000694557"/>
    </source>
</evidence>
<evidence type="ECO:0000313" key="6">
    <source>
        <dbReference type="Ensembl" id="ENSOKIP00005031123.1"/>
    </source>
</evidence>
<reference evidence="6" key="2">
    <citation type="submission" date="2025-09" db="UniProtKB">
        <authorList>
            <consortium name="Ensembl"/>
        </authorList>
    </citation>
    <scope>IDENTIFICATION</scope>
</reference>
<dbReference type="InterPro" id="IPR036390">
    <property type="entry name" value="WH_DNA-bd_sf"/>
</dbReference>
<feature type="compositionally biased region" description="Basic and acidic residues" evidence="4">
    <location>
        <begin position="221"/>
        <end position="322"/>
    </location>
</feature>
<dbReference type="Pfam" id="PF00538">
    <property type="entry name" value="Linker_histone"/>
    <property type="match status" value="1"/>
</dbReference>
<keyword evidence="3" id="KW-0539">Nucleus</keyword>
<evidence type="ECO:0000259" key="5">
    <source>
        <dbReference type="PROSITE" id="PS51504"/>
    </source>
</evidence>
<dbReference type="CDD" id="cd00073">
    <property type="entry name" value="H15"/>
    <property type="match status" value="1"/>
</dbReference>
<dbReference type="AlphaFoldDB" id="A0A8C7FPV9"/>
<feature type="region of interest" description="Disordered" evidence="4">
    <location>
        <begin position="1"/>
        <end position="48"/>
    </location>
</feature>
<proteinExistence type="predicted"/>
<evidence type="ECO:0000256" key="3">
    <source>
        <dbReference type="ARBA" id="ARBA00023242"/>
    </source>
</evidence>
<dbReference type="GeneID" id="109891342"/>
<evidence type="ECO:0000256" key="2">
    <source>
        <dbReference type="ARBA" id="ARBA00023125"/>
    </source>
</evidence>
<dbReference type="SMART" id="SM00526">
    <property type="entry name" value="H15"/>
    <property type="match status" value="1"/>
</dbReference>
<feature type="domain" description="H15" evidence="5">
    <location>
        <begin position="45"/>
        <end position="123"/>
    </location>
</feature>
<dbReference type="Ensembl" id="ENSOKIT00005032885.1">
    <property type="protein sequence ID" value="ENSOKIP00005031123.1"/>
    <property type="gene ID" value="ENSOKIG00005013384.1"/>
</dbReference>
<feature type="compositionally biased region" description="Basic and acidic residues" evidence="4">
    <location>
        <begin position="152"/>
        <end position="177"/>
    </location>
</feature>
<dbReference type="InterPro" id="IPR005818">
    <property type="entry name" value="Histone_H1/H5_H15"/>
</dbReference>
<feature type="compositionally biased region" description="Low complexity" evidence="4">
    <location>
        <begin position="9"/>
        <end position="18"/>
    </location>
</feature>
<dbReference type="PROSITE" id="PS51504">
    <property type="entry name" value="H15"/>
    <property type="match status" value="1"/>
</dbReference>
<dbReference type="GO" id="GO:0006334">
    <property type="term" value="P:nucleosome assembly"/>
    <property type="evidence" value="ECO:0007669"/>
    <property type="project" value="InterPro"/>
</dbReference>
<feature type="compositionally biased region" description="Basic and acidic residues" evidence="4">
    <location>
        <begin position="19"/>
        <end position="41"/>
    </location>
</feature>
<dbReference type="GO" id="GO:0005634">
    <property type="term" value="C:nucleus"/>
    <property type="evidence" value="ECO:0007669"/>
    <property type="project" value="UniProtKB-ARBA"/>
</dbReference>
<dbReference type="FunFam" id="1.10.10.10:FF:000393">
    <property type="entry name" value="Oocyte-specific H1 histone"/>
    <property type="match status" value="1"/>
</dbReference>
<feature type="compositionally biased region" description="Basic and acidic residues" evidence="4">
    <location>
        <begin position="126"/>
        <end position="136"/>
    </location>
</feature>
<dbReference type="GeneTree" id="ENSGT00940000160900"/>
<dbReference type="CTD" id="327403"/>
<dbReference type="KEGG" id="oki:109891342"/>
<dbReference type="GO" id="GO:0000786">
    <property type="term" value="C:nucleosome"/>
    <property type="evidence" value="ECO:0007669"/>
    <property type="project" value="InterPro"/>
</dbReference>
<keyword evidence="1" id="KW-0158">Chromosome</keyword>
<evidence type="ECO:0000256" key="4">
    <source>
        <dbReference type="SAM" id="MobiDB-lite"/>
    </source>
</evidence>
<gene>
    <name evidence="6" type="primary">LOC109891342</name>
</gene>
<dbReference type="GO" id="GO:0003677">
    <property type="term" value="F:DNA binding"/>
    <property type="evidence" value="ECO:0007669"/>
    <property type="project" value="UniProtKB-KW"/>
</dbReference>
<dbReference type="SUPFAM" id="SSF46785">
    <property type="entry name" value="Winged helix' DNA-binding domain"/>
    <property type="match status" value="1"/>
</dbReference>
<reference evidence="6" key="1">
    <citation type="submission" date="2025-08" db="UniProtKB">
        <authorList>
            <consortium name="Ensembl"/>
        </authorList>
    </citation>
    <scope>IDENTIFICATION</scope>
</reference>
<dbReference type="RefSeq" id="XP_020339398.2">
    <property type="nucleotide sequence ID" value="XM_020483809.2"/>
</dbReference>
<name>A0A8C7FPV9_ONCKI</name>
<organism evidence="6 7">
    <name type="scientific">Oncorhynchus kisutch</name>
    <name type="common">Coho salmon</name>
    <name type="synonym">Salmo kisutch</name>
    <dbReference type="NCBI Taxonomy" id="8019"/>
    <lineage>
        <taxon>Eukaryota</taxon>
        <taxon>Metazoa</taxon>
        <taxon>Chordata</taxon>
        <taxon>Craniata</taxon>
        <taxon>Vertebrata</taxon>
        <taxon>Euteleostomi</taxon>
        <taxon>Actinopterygii</taxon>
        <taxon>Neopterygii</taxon>
        <taxon>Teleostei</taxon>
        <taxon>Protacanthopterygii</taxon>
        <taxon>Salmoniformes</taxon>
        <taxon>Salmonidae</taxon>
        <taxon>Salmoninae</taxon>
        <taxon>Oncorhynchus</taxon>
    </lineage>
</organism>
<feature type="region of interest" description="Disordered" evidence="4">
    <location>
        <begin position="102"/>
        <end position="340"/>
    </location>
</feature>